<dbReference type="STRING" id="307507.A0A2V0PI69"/>
<feature type="transmembrane region" description="Helical" evidence="6">
    <location>
        <begin position="64"/>
        <end position="85"/>
    </location>
</feature>
<dbReference type="GO" id="GO:0005737">
    <property type="term" value="C:cytoplasm"/>
    <property type="evidence" value="ECO:0007669"/>
    <property type="project" value="TreeGrafter"/>
</dbReference>
<keyword evidence="3 6" id="KW-0812">Transmembrane</keyword>
<dbReference type="GO" id="GO:0016020">
    <property type="term" value="C:membrane"/>
    <property type="evidence" value="ECO:0007669"/>
    <property type="project" value="UniProtKB-SubCell"/>
</dbReference>
<evidence type="ECO:0000256" key="4">
    <source>
        <dbReference type="ARBA" id="ARBA00022989"/>
    </source>
</evidence>
<feature type="transmembrane region" description="Helical" evidence="6">
    <location>
        <begin position="97"/>
        <end position="115"/>
    </location>
</feature>
<name>A0A2V0PI69_9CHLO</name>
<protein>
    <submittedName>
        <fullName evidence="7">Uncharacterized protein</fullName>
    </submittedName>
</protein>
<evidence type="ECO:0000256" key="2">
    <source>
        <dbReference type="ARBA" id="ARBA00006824"/>
    </source>
</evidence>
<keyword evidence="4 6" id="KW-1133">Transmembrane helix</keyword>
<organism evidence="7 8">
    <name type="scientific">Raphidocelis subcapitata</name>
    <dbReference type="NCBI Taxonomy" id="307507"/>
    <lineage>
        <taxon>Eukaryota</taxon>
        <taxon>Viridiplantae</taxon>
        <taxon>Chlorophyta</taxon>
        <taxon>core chlorophytes</taxon>
        <taxon>Chlorophyceae</taxon>
        <taxon>CS clade</taxon>
        <taxon>Sphaeropleales</taxon>
        <taxon>Selenastraceae</taxon>
        <taxon>Raphidocelis</taxon>
    </lineage>
</organism>
<evidence type="ECO:0000256" key="5">
    <source>
        <dbReference type="ARBA" id="ARBA00023136"/>
    </source>
</evidence>
<dbReference type="EMBL" id="BDRX01000158">
    <property type="protein sequence ID" value="GBF99436.1"/>
    <property type="molecule type" value="Genomic_DNA"/>
</dbReference>
<dbReference type="InterPro" id="IPR007248">
    <property type="entry name" value="Mpv17_PMP22"/>
</dbReference>
<dbReference type="PANTHER" id="PTHR11266">
    <property type="entry name" value="PEROXISOMAL MEMBRANE PROTEIN 2, PXMP2 MPV17"/>
    <property type="match status" value="1"/>
</dbReference>
<comment type="caution">
    <text evidence="7">The sequence shown here is derived from an EMBL/GenBank/DDBJ whole genome shotgun (WGS) entry which is preliminary data.</text>
</comment>
<dbReference type="PANTHER" id="PTHR11266:SF116">
    <property type="entry name" value="MPV17-LIKE PROTEIN"/>
    <property type="match status" value="1"/>
</dbReference>
<dbReference type="AlphaFoldDB" id="A0A2V0PI69"/>
<reference evidence="7 8" key="1">
    <citation type="journal article" date="2018" name="Sci. Rep.">
        <title>Raphidocelis subcapitata (=Pseudokirchneriella subcapitata) provides an insight into genome evolution and environmental adaptations in the Sphaeropleales.</title>
        <authorList>
            <person name="Suzuki S."/>
            <person name="Yamaguchi H."/>
            <person name="Nakajima N."/>
            <person name="Kawachi M."/>
        </authorList>
    </citation>
    <scope>NUCLEOTIDE SEQUENCE [LARGE SCALE GENOMIC DNA]</scope>
    <source>
        <strain evidence="7 8">NIES-35</strain>
    </source>
</reference>
<keyword evidence="8" id="KW-1185">Reference proteome</keyword>
<comment type="similarity">
    <text evidence="2 6">Belongs to the peroxisomal membrane protein PXMP2/4 family.</text>
</comment>
<comment type="subcellular location">
    <subcellularLocation>
        <location evidence="1">Membrane</location>
        <topology evidence="1">Multi-pass membrane protein</topology>
    </subcellularLocation>
</comment>
<gene>
    <name evidence="7" type="ORF">Rsub_11922</name>
</gene>
<evidence type="ECO:0000313" key="7">
    <source>
        <dbReference type="EMBL" id="GBF99436.1"/>
    </source>
</evidence>
<evidence type="ECO:0000313" key="8">
    <source>
        <dbReference type="Proteomes" id="UP000247498"/>
    </source>
</evidence>
<dbReference type="Proteomes" id="UP000247498">
    <property type="component" value="Unassembled WGS sequence"/>
</dbReference>
<evidence type="ECO:0000256" key="1">
    <source>
        <dbReference type="ARBA" id="ARBA00004141"/>
    </source>
</evidence>
<evidence type="ECO:0000256" key="3">
    <source>
        <dbReference type="ARBA" id="ARBA00022692"/>
    </source>
</evidence>
<dbReference type="Pfam" id="PF04117">
    <property type="entry name" value="Mpv17_PMP22"/>
    <property type="match status" value="1"/>
</dbReference>
<sequence>MAAARGVQLQLRVRPLIKAAATSSLLMAVGDCARQCVQQRVQQGQTRQMDWQSVARFAAIKKSAVGQLTLFPTYTSAFFLAMGALEGLDFSASTAKLAAAFPTAAVTGTLFWPAANLVTFSLAPERRMAFLGLANIAWSSFLSMVNSRDGEPASKSPQV</sequence>
<proteinExistence type="inferred from homology"/>
<evidence type="ECO:0000256" key="6">
    <source>
        <dbReference type="RuleBase" id="RU363053"/>
    </source>
</evidence>
<accession>A0A2V0PI69</accession>
<keyword evidence="5 6" id="KW-0472">Membrane</keyword>
<dbReference type="OrthoDB" id="10267969at2759"/>
<dbReference type="InParanoid" id="A0A2V0PI69"/>